<comment type="subcellular location">
    <subcellularLocation>
        <location evidence="1">Membrane</location>
        <topology evidence="1">Single-pass type I membrane protein</topology>
    </subcellularLocation>
</comment>
<evidence type="ECO:0000256" key="2">
    <source>
        <dbReference type="ARBA" id="ARBA00006078"/>
    </source>
</evidence>
<dbReference type="InterPro" id="IPR008979">
    <property type="entry name" value="Galactose-bd-like_sf"/>
</dbReference>
<feature type="transmembrane region" description="Helical" evidence="21">
    <location>
        <begin position="835"/>
        <end position="860"/>
    </location>
</feature>
<dbReference type="InterPro" id="IPR050633">
    <property type="entry name" value="Neuropilin_MCO_CoagFactor"/>
</dbReference>
<dbReference type="InterPro" id="IPR000998">
    <property type="entry name" value="MAM_dom"/>
</dbReference>
<keyword evidence="15 17" id="KW-0675">Receptor</keyword>
<dbReference type="Proteomes" id="UP000694680">
    <property type="component" value="Chromosome 21"/>
</dbReference>
<keyword evidence="26" id="KW-1185">Reference proteome</keyword>
<feature type="disulfide bond" evidence="19">
    <location>
        <begin position="438"/>
        <end position="596"/>
    </location>
</feature>
<dbReference type="PROSITE" id="PS01286">
    <property type="entry name" value="FA58C_2"/>
    <property type="match status" value="2"/>
</dbReference>
<evidence type="ECO:0000256" key="6">
    <source>
        <dbReference type="ARBA" id="ARBA00022723"/>
    </source>
</evidence>
<dbReference type="GO" id="GO:0005021">
    <property type="term" value="F:vascular endothelial growth factor receptor activity"/>
    <property type="evidence" value="ECO:0007669"/>
    <property type="project" value="InterPro"/>
</dbReference>
<dbReference type="InterPro" id="IPR013320">
    <property type="entry name" value="ConA-like_dom_sf"/>
</dbReference>
<dbReference type="PROSITE" id="PS01180">
    <property type="entry name" value="CUB"/>
    <property type="match status" value="2"/>
</dbReference>
<evidence type="ECO:0000256" key="4">
    <source>
        <dbReference type="ARBA" id="ARBA00022674"/>
    </source>
</evidence>
<dbReference type="InterPro" id="IPR000859">
    <property type="entry name" value="CUB_dom"/>
</dbReference>
<evidence type="ECO:0000256" key="10">
    <source>
        <dbReference type="ARBA" id="ARBA00022837"/>
    </source>
</evidence>
<keyword evidence="3 17" id="KW-0217">Developmental protein</keyword>
<dbReference type="SUPFAM" id="SSF49785">
    <property type="entry name" value="Galactose-binding domain-like"/>
    <property type="match status" value="2"/>
</dbReference>
<feature type="domain" description="CUB" evidence="22">
    <location>
        <begin position="33"/>
        <end position="147"/>
    </location>
</feature>
<dbReference type="SMART" id="SM00042">
    <property type="entry name" value="CUB"/>
    <property type="match status" value="2"/>
</dbReference>
<dbReference type="FunFam" id="2.60.120.290:FF:000003">
    <property type="entry name" value="Neuropilin"/>
    <property type="match status" value="1"/>
</dbReference>
<evidence type="ECO:0000256" key="17">
    <source>
        <dbReference type="PIRNR" id="PIRNR036960"/>
    </source>
</evidence>
<evidence type="ECO:0000259" key="24">
    <source>
        <dbReference type="PROSITE" id="PS50060"/>
    </source>
</evidence>
<keyword evidence="12 21" id="KW-1133">Transmembrane helix</keyword>
<feature type="binding site" evidence="18">
    <location>
        <position position="201"/>
    </location>
    <ligand>
        <name>Ca(2+)</name>
        <dbReference type="ChEBI" id="CHEBI:29108"/>
    </ligand>
</feature>
<name>A0A8C5HS69_GOUWI</name>
<dbReference type="Pfam" id="PF00754">
    <property type="entry name" value="F5_F8_type_C"/>
    <property type="match status" value="2"/>
</dbReference>
<accession>A0A8C5HS69</accession>
<keyword evidence="5 21" id="KW-0812">Transmembrane</keyword>
<evidence type="ECO:0000256" key="21">
    <source>
        <dbReference type="SAM" id="Phobius"/>
    </source>
</evidence>
<evidence type="ECO:0000256" key="1">
    <source>
        <dbReference type="ARBA" id="ARBA00004479"/>
    </source>
</evidence>
<dbReference type="InterPro" id="IPR000421">
    <property type="entry name" value="FA58C"/>
</dbReference>
<feature type="domain" description="CUB" evidence="22">
    <location>
        <begin position="153"/>
        <end position="271"/>
    </location>
</feature>
<dbReference type="Pfam" id="PF00431">
    <property type="entry name" value="CUB"/>
    <property type="match status" value="2"/>
</dbReference>
<dbReference type="GO" id="GO:0001525">
    <property type="term" value="P:angiogenesis"/>
    <property type="evidence" value="ECO:0007669"/>
    <property type="project" value="InterPro"/>
</dbReference>
<dbReference type="PROSITE" id="PS50022">
    <property type="entry name" value="FA58C_3"/>
    <property type="match status" value="2"/>
</dbReference>
<dbReference type="PIRSF" id="PIRSF036960">
    <property type="entry name" value="Neuropilin"/>
    <property type="match status" value="1"/>
</dbReference>
<dbReference type="InterPro" id="IPR014648">
    <property type="entry name" value="Neuropilin"/>
</dbReference>
<dbReference type="Gene3D" id="2.60.120.200">
    <property type="match status" value="1"/>
</dbReference>
<evidence type="ECO:0000256" key="13">
    <source>
        <dbReference type="ARBA" id="ARBA00023136"/>
    </source>
</evidence>
<dbReference type="CDD" id="cd06263">
    <property type="entry name" value="MAM"/>
    <property type="match status" value="1"/>
</dbReference>
<dbReference type="FunFam" id="2.60.120.260:FF:000013">
    <property type="entry name" value="Neuropilin"/>
    <property type="match status" value="1"/>
</dbReference>
<proteinExistence type="inferred from homology"/>
<dbReference type="SUPFAM" id="SSF49854">
    <property type="entry name" value="Spermadhesin, CUB domain"/>
    <property type="match status" value="2"/>
</dbReference>
<feature type="domain" description="F5/8 type C" evidence="23">
    <location>
        <begin position="438"/>
        <end position="596"/>
    </location>
</feature>
<evidence type="ECO:0000256" key="8">
    <source>
        <dbReference type="ARBA" id="ARBA00022737"/>
    </source>
</evidence>
<feature type="binding site" evidence="18">
    <location>
        <position position="215"/>
    </location>
    <ligand>
        <name>Ca(2+)</name>
        <dbReference type="ChEBI" id="CHEBI:29108"/>
    </ligand>
</feature>
<feature type="domain" description="F5/8 type C" evidence="23">
    <location>
        <begin position="281"/>
        <end position="431"/>
    </location>
</feature>
<evidence type="ECO:0000256" key="16">
    <source>
        <dbReference type="ARBA" id="ARBA00023180"/>
    </source>
</evidence>
<dbReference type="GO" id="GO:0046872">
    <property type="term" value="F:metal ion binding"/>
    <property type="evidence" value="ECO:0007669"/>
    <property type="project" value="UniProtKB-UniRule"/>
</dbReference>
<feature type="disulfide bond" evidence="19">
    <location>
        <begin position="153"/>
        <end position="179"/>
    </location>
</feature>
<keyword evidence="16" id="KW-0325">Glycoprotein</keyword>
<dbReference type="GO" id="GO:0045211">
    <property type="term" value="C:postsynaptic membrane"/>
    <property type="evidence" value="ECO:0007669"/>
    <property type="project" value="TreeGrafter"/>
</dbReference>
<reference evidence="25" key="1">
    <citation type="submission" date="2020-06" db="EMBL/GenBank/DDBJ databases">
        <authorList>
            <consortium name="Wellcome Sanger Institute Data Sharing"/>
        </authorList>
    </citation>
    <scope>NUCLEOTIDE SEQUENCE [LARGE SCALE GENOMIC DNA]</scope>
</reference>
<dbReference type="InterPro" id="IPR035914">
    <property type="entry name" value="Sperma_CUB_dom_sf"/>
</dbReference>
<sequence>MKWGQFDPMDNRPVKATQPRFLSLCVHPASEPCGGLLDASNAGYITTPGYPLEYPPHQNCRWVITAPEPSQRIVLNFNPHFEIEKLDCRYDYVEIHDGNSDSADVLGKHCSNIAPAPIISSGPSIHIKFVSDYAHQGAGFSLRYEIFKTGSDCSRNFTSPTGLIESPGFPDKYPHNLECSFIIVVPPSMDVTLSFLTFDLENDPLPGSEGDCKYDWLEVWDGLPGVGPLIGRYCGTRVPPEIQSSTGILSLSFHTDMAVAKDGFSARYNMTHKEVSEKFHCSNAFGMESGKITDDQITASSTFYDEHWLPRQARLNYDDNAWTPGEDSNREYIQVDLYTLKVITGIATQGAISKETQKTYYVTSFKLEISTNGEDWMVYRHGKNHKVFHANTDPTEVVLNRIPQPILARFVRIRPQTWKNGIALRFELYGCQITDAPCSELQGMLSGLLPDSQISSSSMRDIHGSMGAARLVASRSGWFPNPTQPIAGEEWLQVDLGVPKMVRGIITQGARGLEGSTSTENRAFVRKFKLAHSSTGKDWTYITDRKTGFAKVFEGNSHYDTPEVRRFEEIVTQYIRVFPERWSPAGIGMRMEVLGCDLPGKSWEWFTGSSQHPKTCIKVGLPCDDDNNNNTFYLKQSLCGWSADPHSGVSWTLHTTTSSRGTGHGTYGTRQDLALGSDRAHTQRKRARLLSPEVEPESGPLCLLFYYQLQGEAQGSLRVLLRDSDQEETLLWVLKGDQGPHWREGRTILPQSPREYQVVFEGFFDHPTRGHIRIDNIHMSNSIELEQCTRKSTNYVFPGWPSPFSTPSSAVDPPSVTLVSEKDKDNAWLYTLDPILLTIIVMSSLGVLLGAVCAGLLLYCSCSYSGLSSRSSTTLENYNFELYDGIKHKVKINQQRCCSEA</sequence>
<dbReference type="PANTHER" id="PTHR46806">
    <property type="entry name" value="F5/8 TYPE C DOMAIN-CONTAINING PROTEIN"/>
    <property type="match status" value="1"/>
</dbReference>
<reference evidence="25" key="2">
    <citation type="submission" date="2025-08" db="UniProtKB">
        <authorList>
            <consortium name="Ensembl"/>
        </authorList>
    </citation>
    <scope>IDENTIFICATION</scope>
</reference>
<dbReference type="AlphaFoldDB" id="A0A8C5HS69"/>
<dbReference type="Pfam" id="PF11980">
    <property type="entry name" value="DUF3481"/>
    <property type="match status" value="1"/>
</dbReference>
<keyword evidence="9 17" id="KW-0221">Differentiation</keyword>
<feature type="domain" description="MAM" evidence="24">
    <location>
        <begin position="621"/>
        <end position="790"/>
    </location>
</feature>
<organism evidence="25 26">
    <name type="scientific">Gouania willdenowi</name>
    <name type="common">Blunt-snouted clingfish</name>
    <name type="synonym">Lepadogaster willdenowi</name>
    <dbReference type="NCBI Taxonomy" id="441366"/>
    <lineage>
        <taxon>Eukaryota</taxon>
        <taxon>Metazoa</taxon>
        <taxon>Chordata</taxon>
        <taxon>Craniata</taxon>
        <taxon>Vertebrata</taxon>
        <taxon>Euteleostomi</taxon>
        <taxon>Actinopterygii</taxon>
        <taxon>Neopterygii</taxon>
        <taxon>Teleostei</taxon>
        <taxon>Neoteleostei</taxon>
        <taxon>Acanthomorphata</taxon>
        <taxon>Ovalentaria</taxon>
        <taxon>Blenniimorphae</taxon>
        <taxon>Blenniiformes</taxon>
        <taxon>Gobiesocoidei</taxon>
        <taxon>Gobiesocidae</taxon>
        <taxon>Gobiesocinae</taxon>
        <taxon>Gouania</taxon>
    </lineage>
</organism>
<protein>
    <recommendedName>
        <fullName evidence="17">Neuropilin</fullName>
    </recommendedName>
</protein>
<dbReference type="GO" id="GO:0017154">
    <property type="term" value="F:semaphorin receptor activity"/>
    <property type="evidence" value="ECO:0007669"/>
    <property type="project" value="InterPro"/>
</dbReference>
<comment type="caution">
    <text evidence="20">Lacks conserved residue(s) required for the propagation of feature annotation.</text>
</comment>
<dbReference type="SMART" id="SM00137">
    <property type="entry name" value="MAM"/>
    <property type="match status" value="1"/>
</dbReference>
<evidence type="ECO:0000259" key="23">
    <source>
        <dbReference type="PROSITE" id="PS50022"/>
    </source>
</evidence>
<feature type="binding site" evidence="18">
    <location>
        <position position="256"/>
    </location>
    <ligand>
        <name>Ca(2+)</name>
        <dbReference type="ChEBI" id="CHEBI:29108"/>
    </ligand>
</feature>
<evidence type="ECO:0000256" key="12">
    <source>
        <dbReference type="ARBA" id="ARBA00022989"/>
    </source>
</evidence>
<dbReference type="Gene3D" id="2.60.120.260">
    <property type="entry name" value="Galactose-binding domain-like"/>
    <property type="match status" value="2"/>
</dbReference>
<keyword evidence="8" id="KW-0677">Repeat</keyword>
<dbReference type="CDD" id="cd00057">
    <property type="entry name" value="FA58C"/>
    <property type="match status" value="2"/>
</dbReference>
<keyword evidence="4" id="KW-0358">Heparin-binding</keyword>
<dbReference type="FunFam" id="2.60.120.290:FF:000010">
    <property type="entry name" value="Neuropilin"/>
    <property type="match status" value="1"/>
</dbReference>
<keyword evidence="6 18" id="KW-0479">Metal-binding</keyword>
<keyword evidence="10 17" id="KW-0106">Calcium</keyword>
<dbReference type="PROSITE" id="PS01285">
    <property type="entry name" value="FA58C_1"/>
    <property type="match status" value="2"/>
</dbReference>
<evidence type="ECO:0000256" key="7">
    <source>
        <dbReference type="ARBA" id="ARBA00022729"/>
    </source>
</evidence>
<evidence type="ECO:0000256" key="20">
    <source>
        <dbReference type="PROSITE-ProRule" id="PRU00059"/>
    </source>
</evidence>
<dbReference type="FunFam" id="2.60.120.260:FF:000002">
    <property type="entry name" value="Coagulation factor VIII"/>
    <property type="match status" value="1"/>
</dbReference>
<evidence type="ECO:0000259" key="22">
    <source>
        <dbReference type="PROSITE" id="PS01180"/>
    </source>
</evidence>
<comment type="similarity">
    <text evidence="2 17">Belongs to the neuropilin family.</text>
</comment>
<dbReference type="CDD" id="cd00041">
    <property type="entry name" value="CUB"/>
    <property type="match status" value="2"/>
</dbReference>
<reference evidence="25" key="3">
    <citation type="submission" date="2025-09" db="UniProtKB">
        <authorList>
            <consortium name="Ensembl"/>
        </authorList>
    </citation>
    <scope>IDENTIFICATION</scope>
</reference>
<dbReference type="Ensembl" id="ENSGWIT00000052187.1">
    <property type="protein sequence ID" value="ENSGWIP00000048260.1"/>
    <property type="gene ID" value="ENSGWIG00000022150.1"/>
</dbReference>
<dbReference type="Gene3D" id="2.60.120.290">
    <property type="entry name" value="Spermadhesin, CUB domain"/>
    <property type="match status" value="2"/>
</dbReference>
<evidence type="ECO:0000256" key="5">
    <source>
        <dbReference type="ARBA" id="ARBA00022692"/>
    </source>
</evidence>
<keyword evidence="11 17" id="KW-0524">Neurogenesis</keyword>
<keyword evidence="13 17" id="KW-0472">Membrane</keyword>
<feature type="disulfide bond" evidence="19">
    <location>
        <begin position="281"/>
        <end position="431"/>
    </location>
</feature>
<dbReference type="GO" id="GO:0098978">
    <property type="term" value="C:glutamatergic synapse"/>
    <property type="evidence" value="ECO:0007669"/>
    <property type="project" value="TreeGrafter"/>
</dbReference>
<gene>
    <name evidence="25" type="primary">LOC114455457</name>
</gene>
<feature type="disulfide bond" evidence="19 20">
    <location>
        <begin position="33"/>
        <end position="60"/>
    </location>
</feature>
<evidence type="ECO:0000313" key="26">
    <source>
        <dbReference type="Proteomes" id="UP000694680"/>
    </source>
</evidence>
<evidence type="ECO:0000313" key="25">
    <source>
        <dbReference type="Ensembl" id="ENSGWIP00000048260.1"/>
    </source>
</evidence>
<dbReference type="GO" id="GO:0008201">
    <property type="term" value="F:heparin binding"/>
    <property type="evidence" value="ECO:0007669"/>
    <property type="project" value="UniProtKB-KW"/>
</dbReference>
<dbReference type="SUPFAM" id="SSF49899">
    <property type="entry name" value="Concanavalin A-like lectins/glucanases"/>
    <property type="match status" value="1"/>
</dbReference>
<evidence type="ECO:0000256" key="15">
    <source>
        <dbReference type="ARBA" id="ARBA00023170"/>
    </source>
</evidence>
<dbReference type="SMART" id="SM00231">
    <property type="entry name" value="FA58C"/>
    <property type="match status" value="2"/>
</dbReference>
<keyword evidence="7" id="KW-0732">Signal</keyword>
<feature type="disulfide bond" evidence="19">
    <location>
        <begin position="88"/>
        <end position="110"/>
    </location>
</feature>
<evidence type="ECO:0000256" key="11">
    <source>
        <dbReference type="ARBA" id="ARBA00022902"/>
    </source>
</evidence>
<dbReference type="PROSITE" id="PS50060">
    <property type="entry name" value="MAM_2"/>
    <property type="match status" value="1"/>
</dbReference>
<dbReference type="GO" id="GO:0030424">
    <property type="term" value="C:axon"/>
    <property type="evidence" value="ECO:0007669"/>
    <property type="project" value="TreeGrafter"/>
</dbReference>
<evidence type="ECO:0000256" key="3">
    <source>
        <dbReference type="ARBA" id="ARBA00022473"/>
    </source>
</evidence>
<dbReference type="Pfam" id="PF00629">
    <property type="entry name" value="MAM"/>
    <property type="match status" value="1"/>
</dbReference>
<evidence type="ECO:0000256" key="9">
    <source>
        <dbReference type="ARBA" id="ARBA00022782"/>
    </source>
</evidence>
<evidence type="ECO:0000256" key="18">
    <source>
        <dbReference type="PIRSR" id="PIRSR036960-1"/>
    </source>
</evidence>
<dbReference type="InterPro" id="IPR022579">
    <property type="entry name" value="Neuropilin_C"/>
</dbReference>
<dbReference type="PANTHER" id="PTHR46806:SF2">
    <property type="entry name" value="NEUROPILIN-2"/>
    <property type="match status" value="1"/>
</dbReference>
<evidence type="ECO:0000256" key="14">
    <source>
        <dbReference type="ARBA" id="ARBA00023157"/>
    </source>
</evidence>
<feature type="disulfide bond" evidence="19">
    <location>
        <begin position="212"/>
        <end position="234"/>
    </location>
</feature>
<evidence type="ECO:0000256" key="19">
    <source>
        <dbReference type="PIRSR" id="PIRSR036960-2"/>
    </source>
</evidence>
<keyword evidence="14 19" id="KW-1015">Disulfide bond</keyword>
<dbReference type="GO" id="GO:0007411">
    <property type="term" value="P:axon guidance"/>
    <property type="evidence" value="ECO:0007669"/>
    <property type="project" value="InterPro"/>
</dbReference>